<evidence type="ECO:0000259" key="4">
    <source>
        <dbReference type="PROSITE" id="PS50949"/>
    </source>
</evidence>
<evidence type="ECO:0000256" key="2">
    <source>
        <dbReference type="ARBA" id="ARBA00023125"/>
    </source>
</evidence>
<keyword evidence="2 5" id="KW-0238">DNA-binding</keyword>
<reference evidence="5 6" key="1">
    <citation type="submission" date="2018-05" db="EMBL/GenBank/DDBJ databases">
        <authorList>
            <person name="Goeker M."/>
            <person name="Huntemann M."/>
            <person name="Clum A."/>
            <person name="Pillay M."/>
            <person name="Palaniappan K."/>
            <person name="Varghese N."/>
            <person name="Mikhailova N."/>
            <person name="Stamatis D."/>
            <person name="Reddy T."/>
            <person name="Daum C."/>
            <person name="Shapiro N."/>
            <person name="Ivanova N."/>
            <person name="Kyrpides N."/>
            <person name="Woyke T."/>
        </authorList>
    </citation>
    <scope>NUCLEOTIDE SEQUENCE [LARGE SCALE GENOMIC DNA]</scope>
    <source>
        <strain evidence="5 6">DSM 26524</strain>
    </source>
</reference>
<dbReference type="Pfam" id="PF07729">
    <property type="entry name" value="FCD"/>
    <property type="match status" value="1"/>
</dbReference>
<dbReference type="CDD" id="cd07377">
    <property type="entry name" value="WHTH_GntR"/>
    <property type="match status" value="1"/>
</dbReference>
<comment type="caution">
    <text evidence="5">The sequence shown here is derived from an EMBL/GenBank/DDBJ whole genome shotgun (WGS) entry which is preliminary data.</text>
</comment>
<dbReference type="EMBL" id="QGGY01000009">
    <property type="protein sequence ID" value="PWJ74272.1"/>
    <property type="molecule type" value="Genomic_DNA"/>
</dbReference>
<dbReference type="SUPFAM" id="SSF46785">
    <property type="entry name" value="Winged helix' DNA-binding domain"/>
    <property type="match status" value="1"/>
</dbReference>
<keyword evidence="3" id="KW-0804">Transcription</keyword>
<dbReference type="GO" id="GO:0003677">
    <property type="term" value="F:DNA binding"/>
    <property type="evidence" value="ECO:0007669"/>
    <property type="project" value="UniProtKB-KW"/>
</dbReference>
<proteinExistence type="predicted"/>
<dbReference type="PRINTS" id="PR00035">
    <property type="entry name" value="HTHGNTR"/>
</dbReference>
<dbReference type="AlphaFoldDB" id="A0AB73T1L4"/>
<protein>
    <submittedName>
        <fullName evidence="5">DNA-binding FadR family transcriptional regulator</fullName>
    </submittedName>
</protein>
<dbReference type="SMART" id="SM00345">
    <property type="entry name" value="HTH_GNTR"/>
    <property type="match status" value="1"/>
</dbReference>
<dbReference type="InterPro" id="IPR008920">
    <property type="entry name" value="TF_FadR/GntR_C"/>
</dbReference>
<gene>
    <name evidence="5" type="ORF">C7383_1097</name>
</gene>
<dbReference type="SUPFAM" id="SSF48008">
    <property type="entry name" value="GntR ligand-binding domain-like"/>
    <property type="match status" value="1"/>
</dbReference>
<dbReference type="Proteomes" id="UP000245412">
    <property type="component" value="Unassembled WGS sequence"/>
</dbReference>
<dbReference type="Pfam" id="PF00392">
    <property type="entry name" value="GntR"/>
    <property type="match status" value="1"/>
</dbReference>
<dbReference type="InterPro" id="IPR011711">
    <property type="entry name" value="GntR_C"/>
</dbReference>
<keyword evidence="6" id="KW-1185">Reference proteome</keyword>
<dbReference type="GO" id="GO:0003700">
    <property type="term" value="F:DNA-binding transcription factor activity"/>
    <property type="evidence" value="ECO:0007669"/>
    <property type="project" value="InterPro"/>
</dbReference>
<dbReference type="InterPro" id="IPR036388">
    <property type="entry name" value="WH-like_DNA-bd_sf"/>
</dbReference>
<feature type="domain" description="HTH gntR-type" evidence="4">
    <location>
        <begin position="10"/>
        <end position="78"/>
    </location>
</feature>
<name>A0AB73T1L4_9FIRM</name>
<dbReference type="PANTHER" id="PTHR43537">
    <property type="entry name" value="TRANSCRIPTIONAL REGULATOR, GNTR FAMILY"/>
    <property type="match status" value="1"/>
</dbReference>
<sequence length="231" mass="25707">MLKSVHPNQKRLPELVSEQIKELIAKGNLKAGDKLPNEFEMAEQLQVGRGTIREAVKILVSQNVLEIKRGNGTFVCERTGLADDPLGLWMIEDKQKLALDLCEVRMMIEPEIAELAAERGTKDEIASLKNAGYAVEEKIRSGEDHSAEDINFHEALAKMSKNQVVPKLIPVIQSAVNLFVKVTDSVLREETIETHNKIIRAVEDGDGAGAKAALEDHLKLNKEEIQRLISR</sequence>
<dbReference type="PROSITE" id="PS50949">
    <property type="entry name" value="HTH_GNTR"/>
    <property type="match status" value="1"/>
</dbReference>
<keyword evidence="1" id="KW-0805">Transcription regulation</keyword>
<dbReference type="RefSeq" id="WP_109747165.1">
    <property type="nucleotide sequence ID" value="NZ_JANKBI010000010.1"/>
</dbReference>
<dbReference type="Gene3D" id="1.10.10.10">
    <property type="entry name" value="Winged helix-like DNA-binding domain superfamily/Winged helix DNA-binding domain"/>
    <property type="match status" value="1"/>
</dbReference>
<evidence type="ECO:0000313" key="5">
    <source>
        <dbReference type="EMBL" id="PWJ74272.1"/>
    </source>
</evidence>
<dbReference type="PANTHER" id="PTHR43537:SF5">
    <property type="entry name" value="UXU OPERON TRANSCRIPTIONAL REGULATOR"/>
    <property type="match status" value="1"/>
</dbReference>
<evidence type="ECO:0000313" key="6">
    <source>
        <dbReference type="Proteomes" id="UP000245412"/>
    </source>
</evidence>
<dbReference type="InterPro" id="IPR036390">
    <property type="entry name" value="WH_DNA-bd_sf"/>
</dbReference>
<dbReference type="Gene3D" id="1.20.120.530">
    <property type="entry name" value="GntR ligand-binding domain-like"/>
    <property type="match status" value="1"/>
</dbReference>
<dbReference type="SMART" id="SM00895">
    <property type="entry name" value="FCD"/>
    <property type="match status" value="1"/>
</dbReference>
<evidence type="ECO:0000256" key="1">
    <source>
        <dbReference type="ARBA" id="ARBA00023015"/>
    </source>
</evidence>
<dbReference type="InterPro" id="IPR000524">
    <property type="entry name" value="Tscrpt_reg_HTH_GntR"/>
</dbReference>
<accession>A0AB73T1L4</accession>
<organism evidence="5 6">
    <name type="scientific">Murimonas intestini</name>
    <dbReference type="NCBI Taxonomy" id="1337051"/>
    <lineage>
        <taxon>Bacteria</taxon>
        <taxon>Bacillati</taxon>
        <taxon>Bacillota</taxon>
        <taxon>Clostridia</taxon>
        <taxon>Lachnospirales</taxon>
        <taxon>Lachnospiraceae</taxon>
        <taxon>Murimonas</taxon>
    </lineage>
</organism>
<evidence type="ECO:0000256" key="3">
    <source>
        <dbReference type="ARBA" id="ARBA00023163"/>
    </source>
</evidence>